<dbReference type="Proteomes" id="UP001235939">
    <property type="component" value="Chromosome 02"/>
</dbReference>
<keyword evidence="6" id="KW-0325">Glycoprotein</keyword>
<sequence length="570" mass="64826">MMSQTCSIGWRYKWLVGPPLLVEGYADPHVLTSLWLHRIPINCHISLFQPSSPQSVHRGRTKTMRFLLIFILAFTSWAQEETVSVSSPNWEIVGKRIQFQDHKIDQFKGIPYAEPPVGNLRFKKPLPLKEFPKKLEAINRAPGCLQVPLQIDRKYNMSSLFDPSTKTEDCLYLNIWSPADKTDSSKGKAVMIWVYGGAFLLGSIELMFYNGLALAALGDVVVVTVNYRVGSFGLLTAGTADEPGNLALYDQQLAFTWVKDNIHHFGGDPSRITIFGESAGGISISAHVTSPKCKGLFQRAIIQSGTTLTSDLIFSKDSMLKKSDEIAKNSGCLENGVSLRSHPDQVLNCLRSKDPEVLLEAEYEFMDNLEEYDQLGIIYNEEFLDYKSLFPFQPSTVNEVQLMIGVTKDETVALLPFFFVDMIAPDFVLTKEKAYQIPKRLMKDISNRQAIDEIENFYLKEVDESNTTALDIAMNKLITDLMFICPSIYYVNNELFRERDIHFYYYTHPNTQSNPLRKENWPGAFHFDEVPYVFGIPLMIPSLPYNDLEKSFSMDLLDLWSSFAKSGYWI</sequence>
<evidence type="ECO:0000256" key="1">
    <source>
        <dbReference type="ARBA" id="ARBA00005964"/>
    </source>
</evidence>
<dbReference type="PANTHER" id="PTHR43918:SF4">
    <property type="entry name" value="CARBOXYLIC ESTER HYDROLASE"/>
    <property type="match status" value="1"/>
</dbReference>
<keyword evidence="11" id="KW-1185">Reference proteome</keyword>
<proteinExistence type="inferred from homology"/>
<dbReference type="EC" id="3.1.1.-" evidence="8"/>
<comment type="similarity">
    <text evidence="1 8">Belongs to the type-B carboxylesterase/lipase family.</text>
</comment>
<evidence type="ECO:0000256" key="7">
    <source>
        <dbReference type="ARBA" id="ARBA00048484"/>
    </source>
</evidence>
<accession>A0ABY6K2U5</accession>
<organism evidence="10 11">
    <name type="scientific">Cordylochernes scorpioides</name>
    <dbReference type="NCBI Taxonomy" id="51811"/>
    <lineage>
        <taxon>Eukaryota</taxon>
        <taxon>Metazoa</taxon>
        <taxon>Ecdysozoa</taxon>
        <taxon>Arthropoda</taxon>
        <taxon>Chelicerata</taxon>
        <taxon>Arachnida</taxon>
        <taxon>Pseudoscorpiones</taxon>
        <taxon>Cheliferoidea</taxon>
        <taxon>Chernetidae</taxon>
        <taxon>Cordylochernes</taxon>
    </lineage>
</organism>
<evidence type="ECO:0000256" key="8">
    <source>
        <dbReference type="RuleBase" id="RU361235"/>
    </source>
</evidence>
<evidence type="ECO:0000256" key="2">
    <source>
        <dbReference type="ARBA" id="ARBA00022487"/>
    </source>
</evidence>
<name>A0ABY6K2U5_9ARAC</name>
<comment type="catalytic activity">
    <reaction evidence="7">
        <text>acetylcholine + H2O = choline + acetate + H(+)</text>
        <dbReference type="Rhea" id="RHEA:17561"/>
        <dbReference type="ChEBI" id="CHEBI:15354"/>
        <dbReference type="ChEBI" id="CHEBI:15355"/>
        <dbReference type="ChEBI" id="CHEBI:15377"/>
        <dbReference type="ChEBI" id="CHEBI:15378"/>
        <dbReference type="ChEBI" id="CHEBI:30089"/>
        <dbReference type="EC" id="3.1.1.7"/>
    </reaction>
</comment>
<dbReference type="InterPro" id="IPR000997">
    <property type="entry name" value="Cholinesterase"/>
</dbReference>
<evidence type="ECO:0000256" key="4">
    <source>
        <dbReference type="ARBA" id="ARBA00022867"/>
    </source>
</evidence>
<protein>
    <recommendedName>
        <fullName evidence="8">Carboxylic ester hydrolase</fullName>
        <ecNumber evidence="8">3.1.1.-</ecNumber>
    </recommendedName>
</protein>
<reference evidence="10 11" key="1">
    <citation type="submission" date="2022-01" db="EMBL/GenBank/DDBJ databases">
        <title>A chromosomal length assembly of Cordylochernes scorpioides.</title>
        <authorList>
            <person name="Zeh D."/>
            <person name="Zeh J."/>
        </authorList>
    </citation>
    <scope>NUCLEOTIDE SEQUENCE [LARGE SCALE GENOMIC DNA]</scope>
    <source>
        <strain evidence="10">IN4F17</strain>
        <tissue evidence="10">Whole Body</tissue>
    </source>
</reference>
<keyword evidence="2" id="KW-0719">Serine esterase</keyword>
<gene>
    <name evidence="10" type="ORF">LAZ67_2001352</name>
</gene>
<dbReference type="InterPro" id="IPR029058">
    <property type="entry name" value="AB_hydrolase_fold"/>
</dbReference>
<dbReference type="Pfam" id="PF00135">
    <property type="entry name" value="COesterase"/>
    <property type="match status" value="1"/>
</dbReference>
<feature type="domain" description="Carboxylesterase type B" evidence="9">
    <location>
        <begin position="91"/>
        <end position="567"/>
    </location>
</feature>
<dbReference type="Gene3D" id="3.40.50.1820">
    <property type="entry name" value="alpha/beta hydrolase"/>
    <property type="match status" value="1"/>
</dbReference>
<dbReference type="InterPro" id="IPR019819">
    <property type="entry name" value="Carboxylesterase_B_CS"/>
</dbReference>
<dbReference type="InterPro" id="IPR019826">
    <property type="entry name" value="Carboxylesterase_B_AS"/>
</dbReference>
<dbReference type="EMBL" id="CP092864">
    <property type="protein sequence ID" value="UYV62626.1"/>
    <property type="molecule type" value="Genomic_DNA"/>
</dbReference>
<evidence type="ECO:0000313" key="11">
    <source>
        <dbReference type="Proteomes" id="UP001235939"/>
    </source>
</evidence>
<dbReference type="SUPFAM" id="SSF53474">
    <property type="entry name" value="alpha/beta-Hydrolases"/>
    <property type="match status" value="1"/>
</dbReference>
<keyword evidence="3 8" id="KW-0378">Hydrolase</keyword>
<dbReference type="PRINTS" id="PR00878">
    <property type="entry name" value="CHOLNESTRASE"/>
</dbReference>
<keyword evidence="5" id="KW-1015">Disulfide bond</keyword>
<keyword evidence="4" id="KW-0531">Neurotransmitter degradation</keyword>
<evidence type="ECO:0000256" key="6">
    <source>
        <dbReference type="ARBA" id="ARBA00023180"/>
    </source>
</evidence>
<dbReference type="InterPro" id="IPR002018">
    <property type="entry name" value="CarbesteraseB"/>
</dbReference>
<dbReference type="InterPro" id="IPR050654">
    <property type="entry name" value="AChE-related_enzymes"/>
</dbReference>
<dbReference type="PANTHER" id="PTHR43918">
    <property type="entry name" value="ACETYLCHOLINESTERASE"/>
    <property type="match status" value="1"/>
</dbReference>
<evidence type="ECO:0000313" key="10">
    <source>
        <dbReference type="EMBL" id="UYV62626.1"/>
    </source>
</evidence>
<evidence type="ECO:0000256" key="3">
    <source>
        <dbReference type="ARBA" id="ARBA00022801"/>
    </source>
</evidence>
<dbReference type="PROSITE" id="PS00122">
    <property type="entry name" value="CARBOXYLESTERASE_B_1"/>
    <property type="match status" value="1"/>
</dbReference>
<evidence type="ECO:0000256" key="5">
    <source>
        <dbReference type="ARBA" id="ARBA00023157"/>
    </source>
</evidence>
<dbReference type="PROSITE" id="PS00941">
    <property type="entry name" value="CARBOXYLESTERASE_B_2"/>
    <property type="match status" value="1"/>
</dbReference>
<evidence type="ECO:0000259" key="9">
    <source>
        <dbReference type="Pfam" id="PF00135"/>
    </source>
</evidence>